<comment type="similarity">
    <text evidence="2">Belongs to the EamA transporter family.</text>
</comment>
<dbReference type="AlphaFoldDB" id="A0A1Q8QZ40"/>
<evidence type="ECO:0000256" key="2">
    <source>
        <dbReference type="ARBA" id="ARBA00007362"/>
    </source>
</evidence>
<keyword evidence="3" id="KW-1003">Cell membrane</keyword>
<evidence type="ECO:0000256" key="7">
    <source>
        <dbReference type="SAM" id="Phobius"/>
    </source>
</evidence>
<keyword evidence="6 7" id="KW-0472">Membrane</keyword>
<feature type="transmembrane region" description="Helical" evidence="7">
    <location>
        <begin position="272"/>
        <end position="291"/>
    </location>
</feature>
<proteinExistence type="inferred from homology"/>
<evidence type="ECO:0000256" key="6">
    <source>
        <dbReference type="ARBA" id="ARBA00023136"/>
    </source>
</evidence>
<dbReference type="InterPro" id="IPR000620">
    <property type="entry name" value="EamA_dom"/>
</dbReference>
<sequence>MAKNFDPLPHLKLIMVALIFSTNFIVGKTLVEFPPLFIGTVRFSVAGLFFIPILFFSKTRLPKGRIWIKIIVMGLTGVAIFNPLVYWGLHYTSSINATLINSFNPMTIAFLGYFLLKEKLTRSSLLGLLISFLGIAFIVGRGSLLDLLKLQFNIGDLLVFSSTFIWGFYTVLIRNVSNVLKPMQSTSLAVMAGLIFMIPGSLVESIWQPIPHITLGAGLSLLYLGIFPSVVAFLFWNTGVSKVGPIQASAYYNLIPVFNVLLASYILNEKLLSYHIVGGMFIIMGIVITSIGQYKTQMRNRVIQPHSKTL</sequence>
<dbReference type="GO" id="GO:0005886">
    <property type="term" value="C:plasma membrane"/>
    <property type="evidence" value="ECO:0007669"/>
    <property type="project" value="UniProtKB-SubCell"/>
</dbReference>
<feature type="transmembrane region" description="Helical" evidence="7">
    <location>
        <begin position="188"/>
        <end position="207"/>
    </location>
</feature>
<feature type="domain" description="EamA" evidence="8">
    <location>
        <begin position="154"/>
        <end position="290"/>
    </location>
</feature>
<feature type="transmembrane region" description="Helical" evidence="7">
    <location>
        <begin position="12"/>
        <end position="30"/>
    </location>
</feature>
<feature type="transmembrane region" description="Helical" evidence="7">
    <location>
        <begin position="125"/>
        <end position="145"/>
    </location>
</feature>
<feature type="transmembrane region" description="Helical" evidence="7">
    <location>
        <begin position="67"/>
        <end position="89"/>
    </location>
</feature>
<evidence type="ECO:0000256" key="4">
    <source>
        <dbReference type="ARBA" id="ARBA00022692"/>
    </source>
</evidence>
<dbReference type="STRING" id="1888891.DSOL_1383"/>
<feature type="domain" description="EamA" evidence="8">
    <location>
        <begin position="12"/>
        <end position="139"/>
    </location>
</feature>
<keyword evidence="10" id="KW-1185">Reference proteome</keyword>
<dbReference type="PANTHER" id="PTHR32322:SF18">
    <property type="entry name" value="S-ADENOSYLMETHIONINE_S-ADENOSYLHOMOCYSTEINE TRANSPORTER"/>
    <property type="match status" value="1"/>
</dbReference>
<evidence type="ECO:0000259" key="8">
    <source>
        <dbReference type="Pfam" id="PF00892"/>
    </source>
</evidence>
<organism evidence="9 10">
    <name type="scientific">Desulfosporosinus metallidurans</name>
    <dbReference type="NCBI Taxonomy" id="1888891"/>
    <lineage>
        <taxon>Bacteria</taxon>
        <taxon>Bacillati</taxon>
        <taxon>Bacillota</taxon>
        <taxon>Clostridia</taxon>
        <taxon>Eubacteriales</taxon>
        <taxon>Desulfitobacteriaceae</taxon>
        <taxon>Desulfosporosinus</taxon>
    </lineage>
</organism>
<evidence type="ECO:0000313" key="9">
    <source>
        <dbReference type="EMBL" id="OLN32632.1"/>
    </source>
</evidence>
<dbReference type="RefSeq" id="WP_075364110.1">
    <property type="nucleotide sequence ID" value="NZ_MLBF01000007.1"/>
</dbReference>
<dbReference type="OrthoDB" id="9805239at2"/>
<dbReference type="Proteomes" id="UP000186102">
    <property type="component" value="Unassembled WGS sequence"/>
</dbReference>
<feature type="transmembrane region" description="Helical" evidence="7">
    <location>
        <begin position="157"/>
        <end position="176"/>
    </location>
</feature>
<dbReference type="EMBL" id="MLBF01000007">
    <property type="protein sequence ID" value="OLN32632.1"/>
    <property type="molecule type" value="Genomic_DNA"/>
</dbReference>
<evidence type="ECO:0000256" key="5">
    <source>
        <dbReference type="ARBA" id="ARBA00022989"/>
    </source>
</evidence>
<dbReference type="PANTHER" id="PTHR32322">
    <property type="entry name" value="INNER MEMBRANE TRANSPORTER"/>
    <property type="match status" value="1"/>
</dbReference>
<keyword evidence="4 7" id="KW-0812">Transmembrane</keyword>
<name>A0A1Q8QZ40_9FIRM</name>
<keyword evidence="5 7" id="KW-1133">Transmembrane helix</keyword>
<comment type="caution">
    <text evidence="9">The sequence shown here is derived from an EMBL/GenBank/DDBJ whole genome shotgun (WGS) entry which is preliminary data.</text>
</comment>
<reference evidence="9 10" key="1">
    <citation type="submission" date="2016-09" db="EMBL/GenBank/DDBJ databases">
        <title>Complete genome of Desulfosporosinus sp. OL.</title>
        <authorList>
            <person name="Mardanov A."/>
            <person name="Beletsky A."/>
            <person name="Panova A."/>
            <person name="Karnachuk O."/>
            <person name="Ravin N."/>
        </authorList>
    </citation>
    <scope>NUCLEOTIDE SEQUENCE [LARGE SCALE GENOMIC DNA]</scope>
    <source>
        <strain evidence="9 10">OL</strain>
    </source>
</reference>
<feature type="transmembrane region" description="Helical" evidence="7">
    <location>
        <begin position="95"/>
        <end position="116"/>
    </location>
</feature>
<dbReference type="InterPro" id="IPR050638">
    <property type="entry name" value="AA-Vitamin_Transporters"/>
</dbReference>
<dbReference type="InterPro" id="IPR037185">
    <property type="entry name" value="EmrE-like"/>
</dbReference>
<comment type="subcellular location">
    <subcellularLocation>
        <location evidence="1">Cell membrane</location>
        <topology evidence="1">Multi-pass membrane protein</topology>
    </subcellularLocation>
</comment>
<accession>A0A1Q8QZ40</accession>
<gene>
    <name evidence="9" type="ORF">DSOL_1383</name>
</gene>
<protein>
    <submittedName>
        <fullName evidence="9">Permease of the drug/metabolite transporter (DMT) superfamily</fullName>
    </submittedName>
</protein>
<dbReference type="Pfam" id="PF00892">
    <property type="entry name" value="EamA"/>
    <property type="match status" value="2"/>
</dbReference>
<evidence type="ECO:0000256" key="3">
    <source>
        <dbReference type="ARBA" id="ARBA00022475"/>
    </source>
</evidence>
<evidence type="ECO:0000256" key="1">
    <source>
        <dbReference type="ARBA" id="ARBA00004651"/>
    </source>
</evidence>
<evidence type="ECO:0000313" key="10">
    <source>
        <dbReference type="Proteomes" id="UP000186102"/>
    </source>
</evidence>
<dbReference type="SUPFAM" id="SSF103481">
    <property type="entry name" value="Multidrug resistance efflux transporter EmrE"/>
    <property type="match status" value="2"/>
</dbReference>
<feature type="transmembrane region" description="Helical" evidence="7">
    <location>
        <begin position="248"/>
        <end position="266"/>
    </location>
</feature>
<feature type="transmembrane region" description="Helical" evidence="7">
    <location>
        <begin position="213"/>
        <end position="236"/>
    </location>
</feature>
<feature type="transmembrane region" description="Helical" evidence="7">
    <location>
        <begin position="36"/>
        <end position="55"/>
    </location>
</feature>